<sequence length="99" mass="11273">MAHRSFTWTTTHAPSAPSRSQADSLSQDADPRNHGRDESALSRSANDGFDSDHEFRHEAEKGKHLYHDEHFSFLFRRHPRCVGTCGFALQTICLRSLFS</sequence>
<dbReference type="EMBL" id="KZ821271">
    <property type="protein sequence ID" value="PYH41031.1"/>
    <property type="molecule type" value="Genomic_DNA"/>
</dbReference>
<gene>
    <name evidence="2" type="ORF">BP01DRAFT_360785</name>
</gene>
<evidence type="ECO:0000313" key="2">
    <source>
        <dbReference type="EMBL" id="PYH41031.1"/>
    </source>
</evidence>
<evidence type="ECO:0000313" key="3">
    <source>
        <dbReference type="Proteomes" id="UP000248349"/>
    </source>
</evidence>
<feature type="region of interest" description="Disordered" evidence="1">
    <location>
        <begin position="1"/>
        <end position="53"/>
    </location>
</feature>
<feature type="compositionally biased region" description="Basic and acidic residues" evidence="1">
    <location>
        <begin position="29"/>
        <end position="40"/>
    </location>
</feature>
<proteinExistence type="predicted"/>
<keyword evidence="3" id="KW-1185">Reference proteome</keyword>
<dbReference type="RefSeq" id="XP_025427013.1">
    <property type="nucleotide sequence ID" value="XM_025575990.1"/>
</dbReference>
<dbReference type="AlphaFoldDB" id="A0A318Z152"/>
<organism evidence="2 3">
    <name type="scientific">Aspergillus saccharolyticus JOP 1030-1</name>
    <dbReference type="NCBI Taxonomy" id="1450539"/>
    <lineage>
        <taxon>Eukaryota</taxon>
        <taxon>Fungi</taxon>
        <taxon>Dikarya</taxon>
        <taxon>Ascomycota</taxon>
        <taxon>Pezizomycotina</taxon>
        <taxon>Eurotiomycetes</taxon>
        <taxon>Eurotiomycetidae</taxon>
        <taxon>Eurotiales</taxon>
        <taxon>Aspergillaceae</taxon>
        <taxon>Aspergillus</taxon>
        <taxon>Aspergillus subgen. Circumdati</taxon>
    </lineage>
</organism>
<accession>A0A318Z152</accession>
<name>A0A318Z152_9EURO</name>
<evidence type="ECO:0000256" key="1">
    <source>
        <dbReference type="SAM" id="MobiDB-lite"/>
    </source>
</evidence>
<dbReference type="GeneID" id="37077218"/>
<dbReference type="Proteomes" id="UP000248349">
    <property type="component" value="Unassembled WGS sequence"/>
</dbReference>
<feature type="compositionally biased region" description="Polar residues" evidence="1">
    <location>
        <begin position="1"/>
        <end position="27"/>
    </location>
</feature>
<reference evidence="2 3" key="1">
    <citation type="submission" date="2016-12" db="EMBL/GenBank/DDBJ databases">
        <title>The genomes of Aspergillus section Nigri reveals drivers in fungal speciation.</title>
        <authorList>
            <consortium name="DOE Joint Genome Institute"/>
            <person name="Vesth T.C."/>
            <person name="Nybo J."/>
            <person name="Theobald S."/>
            <person name="Brandl J."/>
            <person name="Frisvad J.C."/>
            <person name="Nielsen K.F."/>
            <person name="Lyhne E.K."/>
            <person name="Kogle M.E."/>
            <person name="Kuo A."/>
            <person name="Riley R."/>
            <person name="Clum A."/>
            <person name="Nolan M."/>
            <person name="Lipzen A."/>
            <person name="Salamov A."/>
            <person name="Henrissat B."/>
            <person name="Wiebenga A."/>
            <person name="De Vries R.P."/>
            <person name="Grigoriev I.V."/>
            <person name="Mortensen U.H."/>
            <person name="Andersen M.R."/>
            <person name="Baker S.E."/>
        </authorList>
    </citation>
    <scope>NUCLEOTIDE SEQUENCE [LARGE SCALE GENOMIC DNA]</scope>
    <source>
        <strain evidence="2 3">JOP 1030-1</strain>
    </source>
</reference>
<protein>
    <submittedName>
        <fullName evidence="2">Uncharacterized protein</fullName>
    </submittedName>
</protein>